<dbReference type="Proteomes" id="UP001500791">
    <property type="component" value="Unassembled WGS sequence"/>
</dbReference>
<accession>A0ABN0YEA0</accession>
<proteinExistence type="predicted"/>
<protein>
    <recommendedName>
        <fullName evidence="4">DUF2335 domain-containing protein</fullName>
    </recommendedName>
</protein>
<keyword evidence="1" id="KW-0472">Membrane</keyword>
<feature type="transmembrane region" description="Helical" evidence="1">
    <location>
        <begin position="40"/>
        <end position="61"/>
    </location>
</feature>
<evidence type="ECO:0000313" key="2">
    <source>
        <dbReference type="EMBL" id="GAA0392678.1"/>
    </source>
</evidence>
<dbReference type="RefSeq" id="WP_167177142.1">
    <property type="nucleotide sequence ID" value="NZ_BAAAEJ010000007.1"/>
</dbReference>
<reference evidence="2 3" key="1">
    <citation type="journal article" date="2019" name="Int. J. Syst. Evol. Microbiol.">
        <title>The Global Catalogue of Microorganisms (GCM) 10K type strain sequencing project: providing services to taxonomists for standard genome sequencing and annotation.</title>
        <authorList>
            <consortium name="The Broad Institute Genomics Platform"/>
            <consortium name="The Broad Institute Genome Sequencing Center for Infectious Disease"/>
            <person name="Wu L."/>
            <person name="Ma J."/>
        </authorList>
    </citation>
    <scope>NUCLEOTIDE SEQUENCE [LARGE SCALE GENOMIC DNA]</scope>
    <source>
        <strain evidence="2 3">JCM 13476</strain>
    </source>
</reference>
<feature type="transmembrane region" description="Helical" evidence="1">
    <location>
        <begin position="67"/>
        <end position="89"/>
    </location>
</feature>
<comment type="caution">
    <text evidence="2">The sequence shown here is derived from an EMBL/GenBank/DDBJ whole genome shotgun (WGS) entry which is preliminary data.</text>
</comment>
<keyword evidence="1" id="KW-0812">Transmembrane</keyword>
<dbReference type="EMBL" id="BAAAEJ010000007">
    <property type="protein sequence ID" value="GAA0392678.1"/>
    <property type="molecule type" value="Genomic_DNA"/>
</dbReference>
<gene>
    <name evidence="2" type="ORF">GCM10009093_19080</name>
</gene>
<keyword evidence="1" id="KW-1133">Transmembrane helix</keyword>
<evidence type="ECO:0008006" key="4">
    <source>
        <dbReference type="Google" id="ProtNLM"/>
    </source>
</evidence>
<evidence type="ECO:0000256" key="1">
    <source>
        <dbReference type="SAM" id="Phobius"/>
    </source>
</evidence>
<evidence type="ECO:0000313" key="3">
    <source>
        <dbReference type="Proteomes" id="UP001500791"/>
    </source>
</evidence>
<organism evidence="2 3">
    <name type="scientific">Brevundimonas terrae</name>
    <dbReference type="NCBI Taxonomy" id="363631"/>
    <lineage>
        <taxon>Bacteria</taxon>
        <taxon>Pseudomonadati</taxon>
        <taxon>Pseudomonadota</taxon>
        <taxon>Alphaproteobacteria</taxon>
        <taxon>Caulobacterales</taxon>
        <taxon>Caulobacteraceae</taxon>
        <taxon>Brevundimonas</taxon>
    </lineage>
</organism>
<keyword evidence="3" id="KW-1185">Reference proteome</keyword>
<name>A0ABN0YEA0_9CAUL</name>
<sequence length="95" mass="10298">MTPEQKLQALFAASKPPAQDYGFEIAVLERIAKHRAIDRFTYLAMWVVVMGGVMAAVFWAIEAGRMASLVPIMSAIAACGVSALVVWTMGRARAL</sequence>